<sequence>MSLSSEAKKRLRKSLQQQCLNQQSAEYNEAKKLFIAGKGYTVIDHLFEVYGIPNTHECIDGNQLLRLIINIDARQKLNPNNPELPFLDSEKITREDLLSQILVACTDTLYSTLGCMVSLNNFALTIQPKENYSEIWPRTFSSEKPVKQESQPINNKNALVKGANLLQVGKIGNGFINFEAQSIKECPICEVKYNKNQLYRFIEKMAILYSSAIDKNNTSQITRALASIRLDERIPKAVSTPHQFSELPGESINVKEIEDGLDAFLDFLSEEPSTTLIRSTVGTGKIKILRKILASLAQSGANLPCTIWVSYCKTLSNESEAKLKELEKFDFKVGQYQNIVADLKTREWDLIIVQVESILRLDFQGGCSCIAILDKANTTMRQMASRVHARESSNSMRDLLNIATHVVAMDVGEIVKLLYDPDKGSEAICRGLRMLQEGKHVVFVMTSCKKARALADQASKLQKPDGSFILLQVYFGQMDGKQRQDDFANIDATWSALDSKKFDIFKKPCRELIRAELSALRPGDLPTVIKGQCEWDKIADCYALNLSPAVETYIEVEYQRRLSAKYFPEILCSLIASTGATLKLILAEGTKVARKEVYHTIKNIEEKIKGADTELIVNAPDISSDEAEILKQNSICSFTDNMTLQRYYLWKIYASGNIGGKDDIRNWGMNNDDWVKLCDIDFVKRYNNPEPLQYFRRLAYFRRQ</sequence>
<gene>
    <name evidence="2" type="ORF">GMARGA_LOCUS29426</name>
</gene>
<keyword evidence="3" id="KW-1185">Reference proteome</keyword>
<feature type="non-terminal residue" evidence="2">
    <location>
        <position position="704"/>
    </location>
</feature>
<organism evidence="2 3">
    <name type="scientific">Gigaspora margarita</name>
    <dbReference type="NCBI Taxonomy" id="4874"/>
    <lineage>
        <taxon>Eukaryota</taxon>
        <taxon>Fungi</taxon>
        <taxon>Fungi incertae sedis</taxon>
        <taxon>Mucoromycota</taxon>
        <taxon>Glomeromycotina</taxon>
        <taxon>Glomeromycetes</taxon>
        <taxon>Diversisporales</taxon>
        <taxon>Gigasporaceae</taxon>
        <taxon>Gigaspora</taxon>
    </lineage>
</organism>
<reference evidence="2 3" key="1">
    <citation type="submission" date="2021-06" db="EMBL/GenBank/DDBJ databases">
        <authorList>
            <person name="Kallberg Y."/>
            <person name="Tangrot J."/>
            <person name="Rosling A."/>
        </authorList>
    </citation>
    <scope>NUCLEOTIDE SEQUENCE [LARGE SCALE GENOMIC DNA]</scope>
    <source>
        <strain evidence="2 3">120-4 pot B 10/14</strain>
    </source>
</reference>
<dbReference type="InterPro" id="IPR003450">
    <property type="entry name" value="Replication_origin-bd"/>
</dbReference>
<evidence type="ECO:0000313" key="2">
    <source>
        <dbReference type="EMBL" id="CAG8827502.1"/>
    </source>
</evidence>
<evidence type="ECO:0000313" key="3">
    <source>
        <dbReference type="Proteomes" id="UP000789901"/>
    </source>
</evidence>
<protein>
    <submittedName>
        <fullName evidence="2">29094_t:CDS:1</fullName>
    </submittedName>
</protein>
<dbReference type="Proteomes" id="UP000789901">
    <property type="component" value="Unassembled WGS sequence"/>
</dbReference>
<accession>A0ABN7WD97</accession>
<dbReference type="Pfam" id="PF02399">
    <property type="entry name" value="Herpes_ori_bp"/>
    <property type="match status" value="1"/>
</dbReference>
<comment type="caution">
    <text evidence="2">The sequence shown here is derived from an EMBL/GenBank/DDBJ whole genome shotgun (WGS) entry which is preliminary data.</text>
</comment>
<feature type="domain" description="Replication origin-binding protein" evidence="1">
    <location>
        <begin position="273"/>
        <end position="411"/>
    </location>
</feature>
<proteinExistence type="predicted"/>
<name>A0ABN7WD97_GIGMA</name>
<dbReference type="EMBL" id="CAJVQB010039571">
    <property type="protein sequence ID" value="CAG8827502.1"/>
    <property type="molecule type" value="Genomic_DNA"/>
</dbReference>
<evidence type="ECO:0000259" key="1">
    <source>
        <dbReference type="Pfam" id="PF02399"/>
    </source>
</evidence>